<dbReference type="RefSeq" id="WP_152582999.1">
    <property type="nucleotide sequence ID" value="NZ_VIKT02000004.1"/>
</dbReference>
<keyword evidence="4" id="KW-1185">Reference proteome</keyword>
<name>A0A9E5JNR8_9MICO</name>
<feature type="transmembrane region" description="Helical" evidence="2">
    <location>
        <begin position="30"/>
        <end position="51"/>
    </location>
</feature>
<feature type="transmembrane region" description="Helical" evidence="2">
    <location>
        <begin position="95"/>
        <end position="113"/>
    </location>
</feature>
<evidence type="ECO:0000313" key="3">
    <source>
        <dbReference type="EMBL" id="NHF62261.1"/>
    </source>
</evidence>
<feature type="region of interest" description="Disordered" evidence="1">
    <location>
        <begin position="157"/>
        <end position="202"/>
    </location>
</feature>
<feature type="compositionally biased region" description="Basic residues" evidence="1">
    <location>
        <begin position="157"/>
        <end position="174"/>
    </location>
</feature>
<dbReference type="InterPro" id="IPR021235">
    <property type="entry name" value="DUF2637"/>
</dbReference>
<accession>A0A9E5JNR8</accession>
<keyword evidence="2" id="KW-0472">Membrane</keyword>
<evidence type="ECO:0000313" key="4">
    <source>
        <dbReference type="Proteomes" id="UP000818266"/>
    </source>
</evidence>
<dbReference type="OrthoDB" id="5119555at2"/>
<dbReference type="Pfam" id="PF10935">
    <property type="entry name" value="DUF2637"/>
    <property type="match status" value="1"/>
</dbReference>
<keyword evidence="2" id="KW-1133">Transmembrane helix</keyword>
<feature type="transmembrane region" description="Helical" evidence="2">
    <location>
        <begin position="125"/>
        <end position="150"/>
    </location>
</feature>
<dbReference type="Proteomes" id="UP000818266">
    <property type="component" value="Unassembled WGS sequence"/>
</dbReference>
<reference evidence="3 4" key="2">
    <citation type="submission" date="2020-03" db="EMBL/GenBank/DDBJ databases">
        <title>Chryseoglobus sp. isolated from a deep-sea seamount.</title>
        <authorList>
            <person name="Zhang D.-C."/>
        </authorList>
    </citation>
    <scope>NUCLEOTIDE SEQUENCE [LARGE SCALE GENOMIC DNA]</scope>
    <source>
        <strain evidence="3 4">KN1116</strain>
    </source>
</reference>
<keyword evidence="2" id="KW-0812">Transmembrane</keyword>
<organism evidence="3 4">
    <name type="scientific">Microcella pacifica</name>
    <dbReference type="NCBI Taxonomy" id="2591847"/>
    <lineage>
        <taxon>Bacteria</taxon>
        <taxon>Bacillati</taxon>
        <taxon>Actinomycetota</taxon>
        <taxon>Actinomycetes</taxon>
        <taxon>Micrococcales</taxon>
        <taxon>Microbacteriaceae</taxon>
        <taxon>Microcella</taxon>
    </lineage>
</organism>
<sequence>MTRVTKTTRKKHRTGAAETVNPDHIGWHRAIVAGVVLTLLAAVMTSWNGLIYVAEQQLLHERLLWLTPVMIDIPLIVLTLARGALRKRGIRARRLLVGILALTIFSSGANFLHTVAETGFDSIPAALGALTNALAPWLILAMTEVLWLVVTKPIRPPRPRAKQRRAPRARKRKPRPEPGPTLFDAEDQEEPDMLGALRENAA</sequence>
<evidence type="ECO:0000256" key="2">
    <source>
        <dbReference type="SAM" id="Phobius"/>
    </source>
</evidence>
<dbReference type="EMBL" id="VIKT02000004">
    <property type="protein sequence ID" value="NHF62261.1"/>
    <property type="molecule type" value="Genomic_DNA"/>
</dbReference>
<dbReference type="AlphaFoldDB" id="A0A9E5JNR8"/>
<feature type="transmembrane region" description="Helical" evidence="2">
    <location>
        <begin position="63"/>
        <end position="83"/>
    </location>
</feature>
<evidence type="ECO:0000256" key="1">
    <source>
        <dbReference type="SAM" id="MobiDB-lite"/>
    </source>
</evidence>
<proteinExistence type="predicted"/>
<gene>
    <name evidence="3" type="ORF">FK219_003225</name>
</gene>
<protein>
    <submittedName>
        <fullName evidence="3">DUF2637 domain-containing protein</fullName>
    </submittedName>
</protein>
<reference evidence="3 4" key="1">
    <citation type="submission" date="2019-06" db="EMBL/GenBank/DDBJ databases">
        <authorList>
            <person name="De-Chao Zhang Q."/>
        </authorList>
    </citation>
    <scope>NUCLEOTIDE SEQUENCE [LARGE SCALE GENOMIC DNA]</scope>
    <source>
        <strain evidence="3 4">KN1116</strain>
    </source>
</reference>
<comment type="caution">
    <text evidence="3">The sequence shown here is derived from an EMBL/GenBank/DDBJ whole genome shotgun (WGS) entry which is preliminary data.</text>
</comment>